<sequence>MSKNQNGGRSTSKKSKKEPQYSDSELIIGLVGAIGTPLDLVCDLIKGFLKVFQYQVETIKVSNQIIETLTDAKIPDGAFERANALMNEGNKLREKSGDNSILALAAAARIYDTRESSEDDNGVTPKKRTATIINSLKHHYEIERLRNIYHPGVFIFGVYSCETDRIQRLIRKGMHEDQAEKLIRRDEAESKKHGQQVRAAFHLSDFFISFNSNLNYLEAQISRILDLIFGNPFVTPTFDEYSMFLAFSSALRSADLSRQVGAVLTKGTNIIATGANDVPKADGGLYWPSYNEQERIFCDSEGGRDYRLGYDTNTTEKRKIIDKIVNDAPKKSRKKIKKALKQSSVMDITEYGRVVHAEMEALLTCSRMGISTQDAEIFCTTFPCHNCAKHIISSGVRRVVFIEPYPKSKALDFHKDSISVENTLNKVLFEPFIGVGPRSYFNLFSLNLGIGYELKRKNSKNGLAVNWKRPGAKLRLQLLPISYLDREGVALNRLEKLLKK</sequence>
<dbReference type="GO" id="GO:0005737">
    <property type="term" value="C:cytoplasm"/>
    <property type="evidence" value="ECO:0007669"/>
    <property type="project" value="TreeGrafter"/>
</dbReference>
<evidence type="ECO:0000256" key="4">
    <source>
        <dbReference type="ARBA" id="ARBA00022801"/>
    </source>
</evidence>
<dbReference type="InterPro" id="IPR002125">
    <property type="entry name" value="CMP_dCMP_dom"/>
</dbReference>
<dbReference type="PANTHER" id="PTHR11086:SF18">
    <property type="entry name" value="DEOXYCYTIDYLATE DEAMINASE"/>
    <property type="match status" value="1"/>
</dbReference>
<dbReference type="AlphaFoldDB" id="A0A8A4TY78"/>
<feature type="domain" description="CMP/dCMP-type deaminase" evidence="6">
    <location>
        <begin position="237"/>
        <end position="421"/>
    </location>
</feature>
<reference evidence="7" key="1">
    <citation type="submission" date="2021-03" db="EMBL/GenBank/DDBJ databases">
        <title>Acanthopleuribacteraceae sp. M133.</title>
        <authorList>
            <person name="Wang G."/>
        </authorList>
    </citation>
    <scope>NUCLEOTIDE SEQUENCE</scope>
    <source>
        <strain evidence="7">M133</strain>
    </source>
</reference>
<organism evidence="7 8">
    <name type="scientific">Sulfidibacter corallicola</name>
    <dbReference type="NCBI Taxonomy" id="2818388"/>
    <lineage>
        <taxon>Bacteria</taxon>
        <taxon>Pseudomonadati</taxon>
        <taxon>Acidobacteriota</taxon>
        <taxon>Holophagae</taxon>
        <taxon>Acanthopleuribacterales</taxon>
        <taxon>Acanthopleuribacteraceae</taxon>
        <taxon>Sulfidibacter</taxon>
    </lineage>
</organism>
<dbReference type="PANTHER" id="PTHR11086">
    <property type="entry name" value="DEOXYCYTIDYLATE DEAMINASE-RELATED"/>
    <property type="match status" value="1"/>
</dbReference>
<dbReference type="PROSITE" id="PS51747">
    <property type="entry name" value="CYT_DCMP_DEAMINASES_2"/>
    <property type="match status" value="1"/>
</dbReference>
<dbReference type="KEGG" id="scor:J3U87_17280"/>
<keyword evidence="4" id="KW-0378">Hydrolase</keyword>
<dbReference type="GO" id="GO:0004132">
    <property type="term" value="F:dCMP deaminase activity"/>
    <property type="evidence" value="ECO:0007669"/>
    <property type="project" value="TreeGrafter"/>
</dbReference>
<dbReference type="InterPro" id="IPR027417">
    <property type="entry name" value="P-loop_NTPase"/>
</dbReference>
<accession>A0A8A4TY78</accession>
<dbReference type="RefSeq" id="WP_237384298.1">
    <property type="nucleotide sequence ID" value="NZ_CP071793.1"/>
</dbReference>
<evidence type="ECO:0000313" key="7">
    <source>
        <dbReference type="EMBL" id="QTD54201.1"/>
    </source>
</evidence>
<dbReference type="EMBL" id="CP071793">
    <property type="protein sequence ID" value="QTD54201.1"/>
    <property type="molecule type" value="Genomic_DNA"/>
</dbReference>
<evidence type="ECO:0000256" key="5">
    <source>
        <dbReference type="ARBA" id="ARBA00022833"/>
    </source>
</evidence>
<protein>
    <recommendedName>
        <fullName evidence="6">CMP/dCMP-type deaminase domain-containing protein</fullName>
    </recommendedName>
</protein>
<evidence type="ECO:0000256" key="1">
    <source>
        <dbReference type="ARBA" id="ARBA00001947"/>
    </source>
</evidence>
<keyword evidence="8" id="KW-1185">Reference proteome</keyword>
<evidence type="ECO:0000256" key="3">
    <source>
        <dbReference type="ARBA" id="ARBA00022723"/>
    </source>
</evidence>
<dbReference type="InterPro" id="IPR016192">
    <property type="entry name" value="APOBEC/CMP_deaminase_Zn-bd"/>
</dbReference>
<dbReference type="InterPro" id="IPR035105">
    <property type="entry name" value="Deoxycytidylate_deaminase_dom"/>
</dbReference>
<dbReference type="PROSITE" id="PS00903">
    <property type="entry name" value="CYT_DCMP_DEAMINASES_1"/>
    <property type="match status" value="1"/>
</dbReference>
<dbReference type="GO" id="GO:0008270">
    <property type="term" value="F:zinc ion binding"/>
    <property type="evidence" value="ECO:0007669"/>
    <property type="project" value="InterPro"/>
</dbReference>
<dbReference type="InterPro" id="IPR016193">
    <property type="entry name" value="Cytidine_deaminase-like"/>
</dbReference>
<gene>
    <name evidence="7" type="ORF">J3U87_17280</name>
</gene>
<dbReference type="Proteomes" id="UP000663929">
    <property type="component" value="Chromosome"/>
</dbReference>
<dbReference type="CDD" id="cd01286">
    <property type="entry name" value="deoxycytidylate_deaminase"/>
    <property type="match status" value="1"/>
</dbReference>
<keyword evidence="5" id="KW-0862">Zinc</keyword>
<evidence type="ECO:0000259" key="6">
    <source>
        <dbReference type="PROSITE" id="PS51747"/>
    </source>
</evidence>
<dbReference type="SUPFAM" id="SSF53927">
    <property type="entry name" value="Cytidine deaminase-like"/>
    <property type="match status" value="1"/>
</dbReference>
<proteinExistence type="inferred from homology"/>
<comment type="similarity">
    <text evidence="2">Belongs to the cytidine and deoxycytidylate deaminase family.</text>
</comment>
<dbReference type="NCBIfam" id="NF041025">
    <property type="entry name" value="antiphage_deaminase"/>
    <property type="match status" value="1"/>
</dbReference>
<comment type="cofactor">
    <cofactor evidence="1">
        <name>Zn(2+)</name>
        <dbReference type="ChEBI" id="CHEBI:29105"/>
    </cofactor>
</comment>
<dbReference type="Gene3D" id="3.40.140.10">
    <property type="entry name" value="Cytidine Deaminase, domain 2"/>
    <property type="match status" value="1"/>
</dbReference>
<dbReference type="Gene3D" id="3.40.50.300">
    <property type="entry name" value="P-loop containing nucleotide triphosphate hydrolases"/>
    <property type="match status" value="1"/>
</dbReference>
<evidence type="ECO:0000256" key="2">
    <source>
        <dbReference type="ARBA" id="ARBA00006576"/>
    </source>
</evidence>
<evidence type="ECO:0000313" key="8">
    <source>
        <dbReference type="Proteomes" id="UP000663929"/>
    </source>
</evidence>
<dbReference type="Pfam" id="PF00383">
    <property type="entry name" value="dCMP_cyt_deam_1"/>
    <property type="match status" value="1"/>
</dbReference>
<keyword evidence="3" id="KW-0479">Metal-binding</keyword>
<dbReference type="InterPro" id="IPR015517">
    <property type="entry name" value="dCMP_deaminase-rel"/>
</dbReference>
<name>A0A8A4TY78_SULCO</name>